<dbReference type="GO" id="GO:0005886">
    <property type="term" value="C:plasma membrane"/>
    <property type="evidence" value="ECO:0007669"/>
    <property type="project" value="UniProtKB-SubCell"/>
</dbReference>
<feature type="transmembrane region" description="Helical" evidence="5">
    <location>
        <begin position="105"/>
        <end position="130"/>
    </location>
</feature>
<dbReference type="RefSeq" id="WP_092225516.1">
    <property type="nucleotide sequence ID" value="NZ_FNJI01000035.1"/>
</dbReference>
<feature type="transmembrane region" description="Helical" evidence="5">
    <location>
        <begin position="68"/>
        <end position="93"/>
    </location>
</feature>
<evidence type="ECO:0000256" key="1">
    <source>
        <dbReference type="ARBA" id="ARBA00004651"/>
    </source>
</evidence>
<dbReference type="STRING" id="91360.SAMN05660330_03687"/>
<organism evidence="7 8">
    <name type="scientific">Desulforhopalus singaporensis</name>
    <dbReference type="NCBI Taxonomy" id="91360"/>
    <lineage>
        <taxon>Bacteria</taxon>
        <taxon>Pseudomonadati</taxon>
        <taxon>Thermodesulfobacteriota</taxon>
        <taxon>Desulfobulbia</taxon>
        <taxon>Desulfobulbales</taxon>
        <taxon>Desulfocapsaceae</taxon>
        <taxon>Desulforhopalus</taxon>
    </lineage>
</organism>
<keyword evidence="8" id="KW-1185">Reference proteome</keyword>
<dbReference type="Pfam" id="PF00528">
    <property type="entry name" value="BPD_transp_1"/>
    <property type="match status" value="1"/>
</dbReference>
<comment type="subcellular location">
    <subcellularLocation>
        <location evidence="1 5">Cell membrane</location>
        <topology evidence="1 5">Multi-pass membrane protein</topology>
    </subcellularLocation>
</comment>
<sequence>MRTLLEKSVPLLAWAGFTVLAGALAAILGYIVMRSWAVLHLSLLFGDVAPIDAIFLRHPVFDGLFPAVAGTFLLVLIAVLLAVPVGMAAGIYLAEYAGYRMKSCLSLLFDILAGLPSVVVGLAGFSLTILLHKVFPGKIGPCLLLSALALCFLILPYLIRTTQTALESVPLSLRQTAPALGATKLQNICKVLLPSKLTDILGGIILAVGRAAEDTAVIMLTGVVASAGIPRSLFEQFEALPFYIYYISSQYTNAEELQTGFGAAMLLLVLCGILFLLAFFTQQTLSRHFRR</sequence>
<keyword evidence="2 5" id="KW-0812">Transmembrane</keyword>
<accession>A0A1H0URQ1</accession>
<keyword evidence="4 5" id="KW-0472">Membrane</keyword>
<dbReference type="OrthoDB" id="9807065at2"/>
<gene>
    <name evidence="7" type="ORF">SAMN05660330_03687</name>
</gene>
<reference evidence="7 8" key="1">
    <citation type="submission" date="2016-10" db="EMBL/GenBank/DDBJ databases">
        <authorList>
            <person name="de Groot N.N."/>
        </authorList>
    </citation>
    <scope>NUCLEOTIDE SEQUENCE [LARGE SCALE GENOMIC DNA]</scope>
    <source>
        <strain evidence="7 8">DSM 12130</strain>
    </source>
</reference>
<comment type="similarity">
    <text evidence="5">Belongs to the binding-protein-dependent transport system permease family.</text>
</comment>
<feature type="domain" description="ABC transmembrane type-1" evidence="6">
    <location>
        <begin position="68"/>
        <end position="278"/>
    </location>
</feature>
<feature type="transmembrane region" description="Helical" evidence="5">
    <location>
        <begin position="142"/>
        <end position="159"/>
    </location>
</feature>
<dbReference type="AlphaFoldDB" id="A0A1H0URQ1"/>
<evidence type="ECO:0000256" key="3">
    <source>
        <dbReference type="ARBA" id="ARBA00022989"/>
    </source>
</evidence>
<name>A0A1H0URQ1_9BACT</name>
<evidence type="ECO:0000313" key="8">
    <source>
        <dbReference type="Proteomes" id="UP000199073"/>
    </source>
</evidence>
<protein>
    <submittedName>
        <fullName evidence="7">Phosphate ABC transporter membrane protein 2, PhoT family</fullName>
    </submittedName>
</protein>
<dbReference type="InterPro" id="IPR000515">
    <property type="entry name" value="MetI-like"/>
</dbReference>
<dbReference type="SUPFAM" id="SSF161098">
    <property type="entry name" value="MetI-like"/>
    <property type="match status" value="1"/>
</dbReference>
<evidence type="ECO:0000256" key="5">
    <source>
        <dbReference type="RuleBase" id="RU363032"/>
    </source>
</evidence>
<dbReference type="InterPro" id="IPR035906">
    <property type="entry name" value="MetI-like_sf"/>
</dbReference>
<dbReference type="PANTHER" id="PTHR43470">
    <property type="entry name" value="PHOSPHATE TRANSPORT SYSTEM PERMEASE PROTEIN PSTA-RELATED"/>
    <property type="match status" value="1"/>
</dbReference>
<dbReference type="EMBL" id="FNJI01000035">
    <property type="protein sequence ID" value="SDP68763.1"/>
    <property type="molecule type" value="Genomic_DNA"/>
</dbReference>
<keyword evidence="3 5" id="KW-1133">Transmembrane helix</keyword>
<feature type="transmembrane region" description="Helical" evidence="5">
    <location>
        <begin position="12"/>
        <end position="31"/>
    </location>
</feature>
<evidence type="ECO:0000256" key="2">
    <source>
        <dbReference type="ARBA" id="ARBA00022692"/>
    </source>
</evidence>
<feature type="transmembrane region" description="Helical" evidence="5">
    <location>
        <begin position="37"/>
        <end position="56"/>
    </location>
</feature>
<dbReference type="PANTHER" id="PTHR43470:SF3">
    <property type="entry name" value="PHOSPHATE TRANSPORT SYSTEM PERMEASE PROTEIN PSTA-RELATED"/>
    <property type="match status" value="1"/>
</dbReference>
<dbReference type="GO" id="GO:0055085">
    <property type="term" value="P:transmembrane transport"/>
    <property type="evidence" value="ECO:0007669"/>
    <property type="project" value="InterPro"/>
</dbReference>
<keyword evidence="5" id="KW-0813">Transport</keyword>
<dbReference type="PROSITE" id="PS50928">
    <property type="entry name" value="ABC_TM1"/>
    <property type="match status" value="1"/>
</dbReference>
<dbReference type="CDD" id="cd06261">
    <property type="entry name" value="TM_PBP2"/>
    <property type="match status" value="1"/>
</dbReference>
<evidence type="ECO:0000313" key="7">
    <source>
        <dbReference type="EMBL" id="SDP68763.1"/>
    </source>
</evidence>
<evidence type="ECO:0000259" key="6">
    <source>
        <dbReference type="PROSITE" id="PS50928"/>
    </source>
</evidence>
<feature type="transmembrane region" description="Helical" evidence="5">
    <location>
        <begin position="261"/>
        <end position="281"/>
    </location>
</feature>
<evidence type="ECO:0000256" key="4">
    <source>
        <dbReference type="ARBA" id="ARBA00023136"/>
    </source>
</evidence>
<dbReference type="Proteomes" id="UP000199073">
    <property type="component" value="Unassembled WGS sequence"/>
</dbReference>
<proteinExistence type="inferred from homology"/>
<dbReference type="Gene3D" id="1.10.3720.10">
    <property type="entry name" value="MetI-like"/>
    <property type="match status" value="1"/>
</dbReference>